<comment type="caution">
    <text evidence="2">The sequence shown here is derived from an EMBL/GenBank/DDBJ whole genome shotgun (WGS) entry which is preliminary data.</text>
</comment>
<evidence type="ECO:0000256" key="1">
    <source>
        <dbReference type="SAM" id="Phobius"/>
    </source>
</evidence>
<keyword evidence="3" id="KW-1185">Reference proteome</keyword>
<feature type="transmembrane region" description="Helical" evidence="1">
    <location>
        <begin position="35"/>
        <end position="53"/>
    </location>
</feature>
<sequence>MVQTFIQTFRELLQHPRNVIDQFLESEDRNYTHPFLFLIIGAIAITLVNTLVVDFSFEPALGEFEAENDQMREIAEWIQVSTVRSTTQFLPLSASLLLVPMLSIAGLFFFRDYITGFFSLLIMNSYAIGATMLFQLLLIPFWAFSGVSLIDPFANATLPALAIAIPTLWLYKSYILSSSFLVWIRILSTFIVGYVLYAVLTGFAASIIGYMIFAIQRIGEMSGSL</sequence>
<dbReference type="OrthoDB" id="1523926at2"/>
<evidence type="ECO:0000313" key="2">
    <source>
        <dbReference type="EMBL" id="PKD42890.1"/>
    </source>
</evidence>
<dbReference type="EMBL" id="PISP01000004">
    <property type="protein sequence ID" value="PKD42890.1"/>
    <property type="molecule type" value="Genomic_DNA"/>
</dbReference>
<feature type="transmembrane region" description="Helical" evidence="1">
    <location>
        <begin position="89"/>
        <end position="110"/>
    </location>
</feature>
<gene>
    <name evidence="2" type="ORF">CWD77_12615</name>
</gene>
<keyword evidence="1" id="KW-0812">Transmembrane</keyword>
<reference evidence="2 3" key="1">
    <citation type="submission" date="2017-11" db="EMBL/GenBank/DDBJ databases">
        <title>Rhodohalobacter 15182 sp. nov., isolated from a salt lake.</title>
        <authorList>
            <person name="Han S."/>
        </authorList>
    </citation>
    <scope>NUCLEOTIDE SEQUENCE [LARGE SCALE GENOMIC DNA]</scope>
    <source>
        <strain evidence="2 3">15182</strain>
    </source>
</reference>
<organism evidence="2 3">
    <name type="scientific">Rhodohalobacter barkolensis</name>
    <dbReference type="NCBI Taxonomy" id="2053187"/>
    <lineage>
        <taxon>Bacteria</taxon>
        <taxon>Pseudomonadati</taxon>
        <taxon>Balneolota</taxon>
        <taxon>Balneolia</taxon>
        <taxon>Balneolales</taxon>
        <taxon>Balneolaceae</taxon>
        <taxon>Rhodohalobacter</taxon>
    </lineage>
</organism>
<evidence type="ECO:0000313" key="3">
    <source>
        <dbReference type="Proteomes" id="UP000233398"/>
    </source>
</evidence>
<accession>A0A2N0VFF8</accession>
<feature type="transmembrane region" description="Helical" evidence="1">
    <location>
        <begin position="183"/>
        <end position="215"/>
    </location>
</feature>
<dbReference type="AlphaFoldDB" id="A0A2N0VFF8"/>
<keyword evidence="1" id="KW-1133">Transmembrane helix</keyword>
<name>A0A2N0VFF8_9BACT</name>
<evidence type="ECO:0008006" key="4">
    <source>
        <dbReference type="Google" id="ProtNLM"/>
    </source>
</evidence>
<feature type="transmembrane region" description="Helical" evidence="1">
    <location>
        <begin position="117"/>
        <end position="141"/>
    </location>
</feature>
<keyword evidence="1" id="KW-0472">Membrane</keyword>
<proteinExistence type="predicted"/>
<dbReference type="RefSeq" id="WP_101073943.1">
    <property type="nucleotide sequence ID" value="NZ_PISP01000004.1"/>
</dbReference>
<dbReference type="Proteomes" id="UP000233398">
    <property type="component" value="Unassembled WGS sequence"/>
</dbReference>
<protein>
    <recommendedName>
        <fullName evidence="4">Yip1 domain-containing protein</fullName>
    </recommendedName>
</protein>